<dbReference type="KEGG" id="fam:OYT1_ch0884"/>
<reference evidence="1 2" key="1">
    <citation type="submission" date="2018-06" db="EMBL/GenBank/DDBJ databases">
        <title>OYT1 Genome Sequencing.</title>
        <authorList>
            <person name="Kato S."/>
            <person name="Itoh T."/>
            <person name="Ohkuma M."/>
        </authorList>
    </citation>
    <scope>NUCLEOTIDE SEQUENCE [LARGE SCALE GENOMIC DNA]</scope>
    <source>
        <strain evidence="1 2">OYT1</strain>
    </source>
</reference>
<dbReference type="STRING" id="1188319.OYT1_01753"/>
<protein>
    <submittedName>
        <fullName evidence="1">Uncharacterized protein</fullName>
    </submittedName>
</protein>
<keyword evidence="2" id="KW-1185">Reference proteome</keyword>
<dbReference type="OrthoDB" id="9554435at2"/>
<name>A0A2Z6GAE0_9PROT</name>
<gene>
    <name evidence="1" type="ORF">OYT1_ch0884</name>
</gene>
<organism evidence="1 2">
    <name type="scientific">Ferriphaselus amnicola</name>
    <dbReference type="NCBI Taxonomy" id="1188319"/>
    <lineage>
        <taxon>Bacteria</taxon>
        <taxon>Pseudomonadati</taxon>
        <taxon>Pseudomonadota</taxon>
        <taxon>Betaproteobacteria</taxon>
        <taxon>Nitrosomonadales</taxon>
        <taxon>Gallionellaceae</taxon>
        <taxon>Ferriphaselus</taxon>
    </lineage>
</organism>
<evidence type="ECO:0000313" key="1">
    <source>
        <dbReference type="EMBL" id="BBE50447.1"/>
    </source>
</evidence>
<accession>A0A2Z6GAE0</accession>
<dbReference type="Proteomes" id="UP000033070">
    <property type="component" value="Chromosome"/>
</dbReference>
<proteinExistence type="predicted"/>
<dbReference type="RefSeq" id="WP_062626921.1">
    <property type="nucleotide sequence ID" value="NZ_AP018738.1"/>
</dbReference>
<dbReference type="AlphaFoldDB" id="A0A2Z6GAE0"/>
<sequence>MGNQNTSLWWKRYPNKDAIGGRDAWASETPDPRLAIGTMVRLCGKPAKARQVLRVEWHRYRHRYVYEVEVSGCAYWFSDQLMLDGSDQPLVELPQPSIWQKIKTILKAS</sequence>
<dbReference type="EMBL" id="AP018738">
    <property type="protein sequence ID" value="BBE50447.1"/>
    <property type="molecule type" value="Genomic_DNA"/>
</dbReference>
<evidence type="ECO:0000313" key="2">
    <source>
        <dbReference type="Proteomes" id="UP000033070"/>
    </source>
</evidence>